<evidence type="ECO:0000313" key="2">
    <source>
        <dbReference type="EMBL" id="KAK3578173.1"/>
    </source>
</evidence>
<reference evidence="2" key="3">
    <citation type="submission" date="2023-05" db="EMBL/GenBank/DDBJ databases">
        <authorList>
            <person name="Smith C.H."/>
        </authorList>
    </citation>
    <scope>NUCLEOTIDE SEQUENCE</scope>
    <source>
        <strain evidence="2">CHS0354</strain>
        <tissue evidence="2">Mantle</tissue>
    </source>
</reference>
<name>A0AAE0VH84_9BIVA</name>
<dbReference type="EMBL" id="JAEAOA010000944">
    <property type="protein sequence ID" value="KAK3578173.1"/>
    <property type="molecule type" value="Genomic_DNA"/>
</dbReference>
<proteinExistence type="predicted"/>
<feature type="chain" id="PRO_5042164360" evidence="1">
    <location>
        <begin position="25"/>
        <end position="193"/>
    </location>
</feature>
<feature type="signal peptide" evidence="1">
    <location>
        <begin position="1"/>
        <end position="24"/>
    </location>
</feature>
<reference evidence="2" key="1">
    <citation type="journal article" date="2021" name="Genome Biol. Evol.">
        <title>A High-Quality Reference Genome for a Parasitic Bivalve with Doubly Uniparental Inheritance (Bivalvia: Unionida).</title>
        <authorList>
            <person name="Smith C.H."/>
        </authorList>
    </citation>
    <scope>NUCLEOTIDE SEQUENCE</scope>
    <source>
        <strain evidence="2">CHS0354</strain>
    </source>
</reference>
<evidence type="ECO:0000256" key="1">
    <source>
        <dbReference type="SAM" id="SignalP"/>
    </source>
</evidence>
<dbReference type="AlphaFoldDB" id="A0AAE0VH84"/>
<protein>
    <submittedName>
        <fullName evidence="2">Uncharacterized protein</fullName>
    </submittedName>
</protein>
<comment type="caution">
    <text evidence="2">The sequence shown here is derived from an EMBL/GenBank/DDBJ whole genome shotgun (WGS) entry which is preliminary data.</text>
</comment>
<evidence type="ECO:0000313" key="3">
    <source>
        <dbReference type="Proteomes" id="UP001195483"/>
    </source>
</evidence>
<reference evidence="2" key="2">
    <citation type="journal article" date="2021" name="Genome Biol. Evol.">
        <title>Developing a high-quality reference genome for a parasitic bivalve with doubly uniparental inheritance (Bivalvia: Unionida).</title>
        <authorList>
            <person name="Smith C.H."/>
        </authorList>
    </citation>
    <scope>NUCLEOTIDE SEQUENCE</scope>
    <source>
        <strain evidence="2">CHS0354</strain>
        <tissue evidence="2">Mantle</tissue>
    </source>
</reference>
<accession>A0AAE0VH84</accession>
<organism evidence="2 3">
    <name type="scientific">Potamilus streckersoni</name>
    <dbReference type="NCBI Taxonomy" id="2493646"/>
    <lineage>
        <taxon>Eukaryota</taxon>
        <taxon>Metazoa</taxon>
        <taxon>Spiralia</taxon>
        <taxon>Lophotrochozoa</taxon>
        <taxon>Mollusca</taxon>
        <taxon>Bivalvia</taxon>
        <taxon>Autobranchia</taxon>
        <taxon>Heteroconchia</taxon>
        <taxon>Palaeoheterodonta</taxon>
        <taxon>Unionida</taxon>
        <taxon>Unionoidea</taxon>
        <taxon>Unionidae</taxon>
        <taxon>Ambleminae</taxon>
        <taxon>Lampsilini</taxon>
        <taxon>Potamilus</taxon>
    </lineage>
</organism>
<keyword evidence="3" id="KW-1185">Reference proteome</keyword>
<keyword evidence="1" id="KW-0732">Signal</keyword>
<dbReference type="Proteomes" id="UP001195483">
    <property type="component" value="Unassembled WGS sequence"/>
</dbReference>
<gene>
    <name evidence="2" type="ORF">CHS0354_015220</name>
</gene>
<sequence>MYVEKGRIGMYRPLILCFVLFAYSQCMQIRDEIDGKNFNEDNQSVSLRDQTRVSVGNDMCRDNSVCGYHGYKYSWYYTPSNWDYCNCCIGPSEEYSTGQIMSCDVGDRRVFCGESRTTTVSGDICAALQPCGLHGTGNYFWCYNPQYKSNGRRWGYCCSPLSSCSSDNNGNDMCAVDFSKSGSLTMISCVPTM</sequence>